<dbReference type="SUPFAM" id="SSF53335">
    <property type="entry name" value="S-adenosyl-L-methionine-dependent methyltransferases"/>
    <property type="match status" value="1"/>
</dbReference>
<dbReference type="GO" id="GO:0008170">
    <property type="term" value="F:N-methyltransferase activity"/>
    <property type="evidence" value="ECO:0007669"/>
    <property type="project" value="InterPro"/>
</dbReference>
<evidence type="ECO:0000256" key="5">
    <source>
        <dbReference type="ARBA" id="ARBA00022691"/>
    </source>
</evidence>
<dbReference type="InterPro" id="IPR004546">
    <property type="entry name" value="Restrct_endonuc_T1M"/>
</dbReference>
<dbReference type="GeneID" id="82257767"/>
<dbReference type="GO" id="GO:0032259">
    <property type="term" value="P:methylation"/>
    <property type="evidence" value="ECO:0007669"/>
    <property type="project" value="UniProtKB-KW"/>
</dbReference>
<dbReference type="InterPro" id="IPR002052">
    <property type="entry name" value="DNA_methylase_N6_adenine_CS"/>
</dbReference>
<comment type="catalytic activity">
    <reaction evidence="7">
        <text>a 2'-deoxyadenosine in DNA + S-adenosyl-L-methionine = an N(6)-methyl-2'-deoxyadenosine in DNA + S-adenosyl-L-homocysteine + H(+)</text>
        <dbReference type="Rhea" id="RHEA:15197"/>
        <dbReference type="Rhea" id="RHEA-COMP:12418"/>
        <dbReference type="Rhea" id="RHEA-COMP:12419"/>
        <dbReference type="ChEBI" id="CHEBI:15378"/>
        <dbReference type="ChEBI" id="CHEBI:57856"/>
        <dbReference type="ChEBI" id="CHEBI:59789"/>
        <dbReference type="ChEBI" id="CHEBI:90615"/>
        <dbReference type="ChEBI" id="CHEBI:90616"/>
        <dbReference type="EC" id="2.1.1.72"/>
    </reaction>
</comment>
<dbReference type="PRINTS" id="PR00507">
    <property type="entry name" value="N12N6MTFRASE"/>
</dbReference>
<accession>A0A1H6W765</accession>
<dbReference type="InterPro" id="IPR022749">
    <property type="entry name" value="D12N6_MeTrfase_N"/>
</dbReference>
<dbReference type="Proteomes" id="UP000183077">
    <property type="component" value="Unassembled WGS sequence"/>
</dbReference>
<feature type="coiled-coil region" evidence="8">
    <location>
        <begin position="782"/>
        <end position="820"/>
    </location>
</feature>
<keyword evidence="5" id="KW-0949">S-adenosyl-L-methionine</keyword>
<dbReference type="EMBL" id="FNYS01000013">
    <property type="protein sequence ID" value="SEJ12871.1"/>
    <property type="molecule type" value="Genomic_DNA"/>
</dbReference>
<evidence type="ECO:0000259" key="10">
    <source>
        <dbReference type="Pfam" id="PF12161"/>
    </source>
</evidence>
<evidence type="ECO:0000259" key="9">
    <source>
        <dbReference type="Pfam" id="PF02384"/>
    </source>
</evidence>
<dbReference type="GO" id="GO:0009307">
    <property type="term" value="P:DNA restriction-modification system"/>
    <property type="evidence" value="ECO:0007669"/>
    <property type="project" value="UniProtKB-KW"/>
</dbReference>
<dbReference type="NCBIfam" id="TIGR00497">
    <property type="entry name" value="hsdM"/>
    <property type="match status" value="1"/>
</dbReference>
<evidence type="ECO:0000313" key="11">
    <source>
        <dbReference type="EMBL" id="SEJ12871.1"/>
    </source>
</evidence>
<proteinExistence type="inferred from homology"/>
<evidence type="ECO:0000256" key="1">
    <source>
        <dbReference type="ARBA" id="ARBA00006594"/>
    </source>
</evidence>
<dbReference type="Pfam" id="PF12161">
    <property type="entry name" value="HsdM_N"/>
    <property type="match status" value="1"/>
</dbReference>
<reference evidence="11 12" key="1">
    <citation type="submission" date="2016-10" db="EMBL/GenBank/DDBJ databases">
        <authorList>
            <person name="de Groot N.N."/>
        </authorList>
    </citation>
    <scope>NUCLEOTIDE SEQUENCE [LARGE SCALE GENOMIC DNA]</scope>
    <source>
        <strain evidence="11 12">DSM 23048</strain>
    </source>
</reference>
<feature type="domain" description="DNA methylase adenine-specific" evidence="9">
    <location>
        <begin position="135"/>
        <end position="447"/>
    </location>
</feature>
<name>A0A1H6W765_9FLAO</name>
<dbReference type="PANTHER" id="PTHR42933">
    <property type="entry name" value="SLR6095 PROTEIN"/>
    <property type="match status" value="1"/>
</dbReference>
<dbReference type="GO" id="GO:0003677">
    <property type="term" value="F:DNA binding"/>
    <property type="evidence" value="ECO:0007669"/>
    <property type="project" value="InterPro"/>
</dbReference>
<evidence type="ECO:0000256" key="8">
    <source>
        <dbReference type="SAM" id="Coils"/>
    </source>
</evidence>
<evidence type="ECO:0000313" key="12">
    <source>
        <dbReference type="Proteomes" id="UP000183077"/>
    </source>
</evidence>
<sequence>MAIKKSELYSSLWASCDELRGGMDASQYKDYVLTMLFVKYISDKYKNDPFGAITVPAGASFDDMVALIGKTEIGDKINKEILNPIKEANKLNEFPDFNDESKLGKGKDLVDTVSNLVRIFNDSSLDFSGNTAEGDDILGDAYEYLMRHFATESGKSKGQFYTPAEVSRVLAKVIGINPNNATNQTSAYDPTCGSGSLLLKVANESGKDISLYGQEKETTTANLARMNMILHNSPTAIIVADNTLSRPAYKETDGNLKRFDYVVANPPFSLKSWSNGVSIDSDEYNRFILGVPPEKNGDYAFLLHIITSLKTTGKAAVVLPHGVLFRGNAEGEIRKNILKKGYIKGIIGLPANLFYGTGIPACIVVLDKEHAAHRKGIFMVDASKGFVKDGNKNRLREQDIRKITDVFTAELEIPKYSRMVSITEIADAKNDYNLNIPRYIDTQEAEDIQNIEAHLKGGIPEADVLALSSYWQVFPTLKNDLFQQLRTDFLELKVPASELKTTILNHPEFKAFDSQVKNTFNTWLATQMRQWQSLEQGVQPKQVIDEASQSLLAAFADNALLDTYDIYQHLMSYWSDTMQDDVYSLAIDGWKAGNEYQRLVIKGKKGKDGKSKGDKEITGLAGIEGRMITPNLLISVYFTAMQLAIQEQEAIVETAQARMTEIEEEQSSEEGLFTDLEKVNATEIGKLLKQLKPVKKVKVPVEETYGMVAESAASYGVQNNFEILEEYLLQDITIKGANAKIKKLNADLEKAVLAKYPALSESEIKDLVLVHKWQAHLENALQQEQERISQNLTQRIKELAERYETTLSSLETAANDAASKVKSHLEKMGWTW</sequence>
<dbReference type="InterPro" id="IPR003356">
    <property type="entry name" value="DNA_methylase_A-5"/>
</dbReference>
<dbReference type="PANTHER" id="PTHR42933:SF3">
    <property type="entry name" value="TYPE I RESTRICTION ENZYME MJAVIII METHYLASE SUBUNIT"/>
    <property type="match status" value="1"/>
</dbReference>
<organism evidence="11 12">
    <name type="scientific">Myroides marinus</name>
    <dbReference type="NCBI Taxonomy" id="703342"/>
    <lineage>
        <taxon>Bacteria</taxon>
        <taxon>Pseudomonadati</taxon>
        <taxon>Bacteroidota</taxon>
        <taxon>Flavobacteriia</taxon>
        <taxon>Flavobacteriales</taxon>
        <taxon>Flavobacteriaceae</taxon>
        <taxon>Myroides</taxon>
    </lineage>
</organism>
<keyword evidence="6" id="KW-0680">Restriction system</keyword>
<feature type="domain" description="N6 adenine-specific DNA methyltransferase N-terminal" evidence="10">
    <location>
        <begin position="10"/>
        <end position="118"/>
    </location>
</feature>
<protein>
    <recommendedName>
        <fullName evidence="2">site-specific DNA-methyltransferase (adenine-specific)</fullName>
        <ecNumber evidence="2">2.1.1.72</ecNumber>
    </recommendedName>
</protein>
<evidence type="ECO:0000256" key="6">
    <source>
        <dbReference type="ARBA" id="ARBA00022747"/>
    </source>
</evidence>
<dbReference type="GO" id="GO:0009007">
    <property type="term" value="F:site-specific DNA-methyltransferase (adenine-specific) activity"/>
    <property type="evidence" value="ECO:0007669"/>
    <property type="project" value="UniProtKB-EC"/>
</dbReference>
<keyword evidence="8" id="KW-0175">Coiled coil</keyword>
<dbReference type="EC" id="2.1.1.72" evidence="2"/>
<evidence type="ECO:0000256" key="3">
    <source>
        <dbReference type="ARBA" id="ARBA00022603"/>
    </source>
</evidence>
<dbReference type="Gene3D" id="1.20.1260.30">
    <property type="match status" value="1"/>
</dbReference>
<evidence type="ECO:0000256" key="4">
    <source>
        <dbReference type="ARBA" id="ARBA00022679"/>
    </source>
</evidence>
<evidence type="ECO:0000256" key="7">
    <source>
        <dbReference type="ARBA" id="ARBA00047942"/>
    </source>
</evidence>
<dbReference type="InterPro" id="IPR029063">
    <property type="entry name" value="SAM-dependent_MTases_sf"/>
</dbReference>
<keyword evidence="4" id="KW-0808">Transferase</keyword>
<dbReference type="InterPro" id="IPR051537">
    <property type="entry name" value="DNA_Adenine_Mtase"/>
</dbReference>
<evidence type="ECO:0000256" key="2">
    <source>
        <dbReference type="ARBA" id="ARBA00011900"/>
    </source>
</evidence>
<dbReference type="Gene3D" id="3.40.50.150">
    <property type="entry name" value="Vaccinia Virus protein VP39"/>
    <property type="match status" value="1"/>
</dbReference>
<dbReference type="RefSeq" id="WP_006266623.1">
    <property type="nucleotide sequence ID" value="NZ_FNYS01000013.1"/>
</dbReference>
<dbReference type="PROSITE" id="PS00092">
    <property type="entry name" value="N6_MTASE"/>
    <property type="match status" value="1"/>
</dbReference>
<keyword evidence="3" id="KW-0489">Methyltransferase</keyword>
<comment type="similarity">
    <text evidence="1">Belongs to the N(4)/N(6)-methyltransferase family.</text>
</comment>
<dbReference type="Pfam" id="PF02384">
    <property type="entry name" value="N6_Mtase"/>
    <property type="match status" value="1"/>
</dbReference>
<dbReference type="AlphaFoldDB" id="A0A1H6W765"/>
<gene>
    <name evidence="11" type="ORF">SAMN04488018_11320</name>
</gene>
<dbReference type="InterPro" id="IPR038333">
    <property type="entry name" value="T1MK-like_N_sf"/>
</dbReference>